<keyword evidence="7" id="KW-1185">Reference proteome</keyword>
<dbReference type="Proteomes" id="UP001530400">
    <property type="component" value="Unassembled WGS sequence"/>
</dbReference>
<accession>A0ABD3PUL3</accession>
<keyword evidence="2" id="KW-0863">Zinc-finger</keyword>
<feature type="region of interest" description="Disordered" evidence="4">
    <location>
        <begin position="49"/>
        <end position="78"/>
    </location>
</feature>
<reference evidence="6 7" key="1">
    <citation type="submission" date="2024-10" db="EMBL/GenBank/DDBJ databases">
        <title>Updated reference genomes for cyclostephanoid diatoms.</title>
        <authorList>
            <person name="Roberts W.R."/>
            <person name="Alverson A.J."/>
        </authorList>
    </citation>
    <scope>NUCLEOTIDE SEQUENCE [LARGE SCALE GENOMIC DNA]</scope>
    <source>
        <strain evidence="6 7">AJA010-31</strain>
    </source>
</reference>
<dbReference type="Pfam" id="PF16543">
    <property type="entry name" value="DFRP_C"/>
    <property type="match status" value="1"/>
</dbReference>
<evidence type="ECO:0000256" key="4">
    <source>
        <dbReference type="SAM" id="MobiDB-lite"/>
    </source>
</evidence>
<feature type="region of interest" description="Disordered" evidence="4">
    <location>
        <begin position="119"/>
        <end position="165"/>
    </location>
</feature>
<gene>
    <name evidence="6" type="ORF">ACHAWO_005704</name>
</gene>
<keyword evidence="1" id="KW-0479">Metal-binding</keyword>
<proteinExistence type="predicted"/>
<dbReference type="EMBL" id="JALLPJ020000447">
    <property type="protein sequence ID" value="KAL3791784.1"/>
    <property type="molecule type" value="Genomic_DNA"/>
</dbReference>
<evidence type="ECO:0000313" key="7">
    <source>
        <dbReference type="Proteomes" id="UP001530400"/>
    </source>
</evidence>
<evidence type="ECO:0000256" key="1">
    <source>
        <dbReference type="ARBA" id="ARBA00022723"/>
    </source>
</evidence>
<dbReference type="AlphaFoldDB" id="A0ABD3PUL3"/>
<evidence type="ECO:0000259" key="5">
    <source>
        <dbReference type="Pfam" id="PF16543"/>
    </source>
</evidence>
<sequence length="226" mass="25349">MNTGTTAQTRKAEEQKKQEKLAKKALMKAKKAEQEALFGEALLAVSKKGGNVLDNKSGKVEAKGRDHDDGEKKGGTSRAMKMMFQMDAKEMEERLKEDPNYVPTLEDKVEAERQKKLEELKASGKKGTPVTEASFKEWQERKRKRKEAETKKKVDAEMKKKKGGKGLSVLSGRELYDYKKELFKDQDDDDVAVDGASANVEAVAEKVQKDLFLDGDVDDLDDLDDD</sequence>
<dbReference type="PANTHER" id="PTHR12681:SF0">
    <property type="entry name" value="ZINC FINGER CCCH DOMAIN-CONTAINING PROTEIN 15"/>
    <property type="match status" value="1"/>
</dbReference>
<dbReference type="Gene3D" id="6.20.400.10">
    <property type="match status" value="1"/>
</dbReference>
<feature type="compositionally biased region" description="Basic and acidic residues" evidence="4">
    <location>
        <begin position="134"/>
        <end position="158"/>
    </location>
</feature>
<dbReference type="GO" id="GO:0008270">
    <property type="term" value="F:zinc ion binding"/>
    <property type="evidence" value="ECO:0007669"/>
    <property type="project" value="UniProtKB-KW"/>
</dbReference>
<dbReference type="PANTHER" id="PTHR12681">
    <property type="entry name" value="ZINC FINGER-CONTAINING PROTEIN P48ZNF"/>
    <property type="match status" value="1"/>
</dbReference>
<evidence type="ECO:0000313" key="6">
    <source>
        <dbReference type="EMBL" id="KAL3791784.1"/>
    </source>
</evidence>
<feature type="compositionally biased region" description="Basic and acidic residues" evidence="4">
    <location>
        <begin position="56"/>
        <end position="74"/>
    </location>
</feature>
<feature type="domain" description="ZC3H15/TMA46 family C-terminal" evidence="5">
    <location>
        <begin position="104"/>
        <end position="202"/>
    </location>
</feature>
<protein>
    <recommendedName>
        <fullName evidence="5">ZC3H15/TMA46 family C-terminal domain-containing protein</fullName>
    </recommendedName>
</protein>
<dbReference type="InterPro" id="IPR032378">
    <property type="entry name" value="ZC3H15/TMA46_C"/>
</dbReference>
<name>A0ABD3PUL3_9STRA</name>
<organism evidence="6 7">
    <name type="scientific">Cyclotella atomus</name>
    <dbReference type="NCBI Taxonomy" id="382360"/>
    <lineage>
        <taxon>Eukaryota</taxon>
        <taxon>Sar</taxon>
        <taxon>Stramenopiles</taxon>
        <taxon>Ochrophyta</taxon>
        <taxon>Bacillariophyta</taxon>
        <taxon>Coscinodiscophyceae</taxon>
        <taxon>Thalassiosirophycidae</taxon>
        <taxon>Stephanodiscales</taxon>
        <taxon>Stephanodiscaceae</taxon>
        <taxon>Cyclotella</taxon>
    </lineage>
</organism>
<evidence type="ECO:0000256" key="2">
    <source>
        <dbReference type="ARBA" id="ARBA00022771"/>
    </source>
</evidence>
<evidence type="ECO:0000256" key="3">
    <source>
        <dbReference type="ARBA" id="ARBA00022833"/>
    </source>
</evidence>
<keyword evidence="3" id="KW-0862">Zinc</keyword>
<comment type="caution">
    <text evidence="6">The sequence shown here is derived from an EMBL/GenBank/DDBJ whole genome shotgun (WGS) entry which is preliminary data.</text>
</comment>